<dbReference type="STRING" id="619805.SAMN05660477_01239"/>
<dbReference type="RefSeq" id="WP_079666503.1">
    <property type="nucleotide sequence ID" value="NZ_FUYZ01000003.1"/>
</dbReference>
<dbReference type="EMBL" id="FUYZ01000003">
    <property type="protein sequence ID" value="SKB81019.1"/>
    <property type="molecule type" value="Genomic_DNA"/>
</dbReference>
<proteinExistence type="predicted"/>
<reference evidence="2 3" key="1">
    <citation type="submission" date="2017-02" db="EMBL/GenBank/DDBJ databases">
        <authorList>
            <person name="Peterson S.W."/>
        </authorList>
    </citation>
    <scope>NUCLEOTIDE SEQUENCE [LARGE SCALE GENOMIC DNA]</scope>
    <source>
        <strain evidence="2 3">DSM 22323</strain>
    </source>
</reference>
<evidence type="ECO:0000313" key="2">
    <source>
        <dbReference type="EMBL" id="SKB81019.1"/>
    </source>
</evidence>
<organism evidence="2 3">
    <name type="scientific">Soonwooa buanensis</name>
    <dbReference type="NCBI Taxonomy" id="619805"/>
    <lineage>
        <taxon>Bacteria</taxon>
        <taxon>Pseudomonadati</taxon>
        <taxon>Bacteroidota</taxon>
        <taxon>Flavobacteriia</taxon>
        <taxon>Flavobacteriales</taxon>
        <taxon>Weeksellaceae</taxon>
        <taxon>Chryseobacterium group</taxon>
        <taxon>Soonwooa</taxon>
    </lineage>
</organism>
<protein>
    <recommendedName>
        <fullName evidence="4">DUF4595 domain-containing protein</fullName>
    </recommendedName>
</protein>
<name>A0A1T5EB31_9FLAO</name>
<feature type="signal peptide" evidence="1">
    <location>
        <begin position="1"/>
        <end position="18"/>
    </location>
</feature>
<dbReference type="OrthoDB" id="1240145at2"/>
<feature type="chain" id="PRO_5012572243" description="DUF4595 domain-containing protein" evidence="1">
    <location>
        <begin position="19"/>
        <end position="287"/>
    </location>
</feature>
<sequence>MKLSFKALFLAGAIFAFNACDSTRDANGDSLVGIDYGDIDMPDGDGDTNTSVKKLKKIEDTNGDGDVLTTTYTYDADKLTKVYSKSSLGDEYTYVLVYNGTEISQIKQTQKEEGESQVDTTYDLVYTGGKVTSMKAVAKSSDVEVYKIDTQFRYSPSNISGAKSTFVMGTTEMGSLDSALGFTGPNLTSFKLTSTVPFFPEVEMLMSNFDDKKNPFANFPEAFKAFSMNFMLGSSSPVAMFSQNNYKTIKVVGDSVSYDMTYTYNTDNYPVAGTRSDNGGKITFEYY</sequence>
<keyword evidence="3" id="KW-1185">Reference proteome</keyword>
<keyword evidence="1" id="KW-0732">Signal</keyword>
<dbReference type="AlphaFoldDB" id="A0A1T5EB31"/>
<evidence type="ECO:0000256" key="1">
    <source>
        <dbReference type="SAM" id="SignalP"/>
    </source>
</evidence>
<evidence type="ECO:0000313" key="3">
    <source>
        <dbReference type="Proteomes" id="UP000191112"/>
    </source>
</evidence>
<accession>A0A1T5EB31</accession>
<evidence type="ECO:0008006" key="4">
    <source>
        <dbReference type="Google" id="ProtNLM"/>
    </source>
</evidence>
<dbReference type="Proteomes" id="UP000191112">
    <property type="component" value="Unassembled WGS sequence"/>
</dbReference>
<gene>
    <name evidence="2" type="ORF">SAMN05660477_01239</name>
</gene>